<dbReference type="PANTHER" id="PTHR46112:SF8">
    <property type="entry name" value="CYTOPLASMIC PEPTIDASE PEPQ-RELATED"/>
    <property type="match status" value="1"/>
</dbReference>
<dbReference type="KEGG" id="mph:MLP_20320"/>
<organism evidence="4 5">
    <name type="scientific">Microlunatus phosphovorus (strain ATCC 700054 / DSM 10555 / JCM 9379 / NBRC 101784 / NCIMB 13414 / VKM Ac-1990 / NM-1)</name>
    <dbReference type="NCBI Taxonomy" id="1032480"/>
    <lineage>
        <taxon>Bacteria</taxon>
        <taxon>Bacillati</taxon>
        <taxon>Actinomycetota</taxon>
        <taxon>Actinomycetes</taxon>
        <taxon>Propionibacteriales</taxon>
        <taxon>Propionibacteriaceae</taxon>
        <taxon>Microlunatus</taxon>
    </lineage>
</organism>
<dbReference type="Pfam" id="PF01321">
    <property type="entry name" value="Creatinase_N"/>
    <property type="match status" value="1"/>
</dbReference>
<reference evidence="4 5" key="1">
    <citation type="submission" date="2011-05" db="EMBL/GenBank/DDBJ databases">
        <title>Whole genome sequence of Microlunatus phosphovorus NM-1.</title>
        <authorList>
            <person name="Hosoyama A."/>
            <person name="Sasaki K."/>
            <person name="Harada T."/>
            <person name="Igarashi R."/>
            <person name="Kawakoshi A."/>
            <person name="Sasagawa M."/>
            <person name="Fukada J."/>
            <person name="Nakamura S."/>
            <person name="Katano Y."/>
            <person name="Hanada S."/>
            <person name="Kamagata Y."/>
            <person name="Nakamura N."/>
            <person name="Yamazaki S."/>
            <person name="Fujita N."/>
        </authorList>
    </citation>
    <scope>NUCLEOTIDE SEQUENCE [LARGE SCALE GENOMIC DNA]</scope>
    <source>
        <strain evidence="5">ATCC 700054 / DSM 10555 / JCM 9379 / NBRC 101784 / NCIMB 13414 / VKM Ac-1990 / NM-1</strain>
    </source>
</reference>
<dbReference type="AlphaFoldDB" id="F5XDM3"/>
<gene>
    <name evidence="4" type="ordered locus">MLP_20320</name>
</gene>
<dbReference type="InterPro" id="IPR000994">
    <property type="entry name" value="Pept_M24"/>
</dbReference>
<dbReference type="Gene3D" id="3.40.350.10">
    <property type="entry name" value="Creatinase/prolidase N-terminal domain"/>
    <property type="match status" value="1"/>
</dbReference>
<proteinExistence type="predicted"/>
<accession>F5XDM3</accession>
<dbReference type="STRING" id="1032480.MLP_20320"/>
<dbReference type="InterPro" id="IPR029149">
    <property type="entry name" value="Creatin/AminoP/Spt16_N"/>
</dbReference>
<keyword evidence="5" id="KW-1185">Reference proteome</keyword>
<dbReference type="PANTHER" id="PTHR46112">
    <property type="entry name" value="AMINOPEPTIDASE"/>
    <property type="match status" value="1"/>
</dbReference>
<dbReference type="HOGENOM" id="CLU_052604_0_0_11"/>
<evidence type="ECO:0000313" key="4">
    <source>
        <dbReference type="EMBL" id="BAK35046.1"/>
    </source>
</evidence>
<evidence type="ECO:0000259" key="3">
    <source>
        <dbReference type="Pfam" id="PF01321"/>
    </source>
</evidence>
<feature type="domain" description="Creatinase N-terminal" evidence="3">
    <location>
        <begin position="48"/>
        <end position="197"/>
    </location>
</feature>
<dbReference type="InterPro" id="IPR050659">
    <property type="entry name" value="Peptidase_M24B"/>
</dbReference>
<dbReference type="InterPro" id="IPR036005">
    <property type="entry name" value="Creatinase/aminopeptidase-like"/>
</dbReference>
<dbReference type="SUPFAM" id="SSF53092">
    <property type="entry name" value="Creatinase/prolidase N-terminal domain"/>
    <property type="match status" value="1"/>
</dbReference>
<dbReference type="Gene3D" id="3.90.230.10">
    <property type="entry name" value="Creatinase/methionine aminopeptidase superfamily"/>
    <property type="match status" value="1"/>
</dbReference>
<dbReference type="Proteomes" id="UP000007947">
    <property type="component" value="Chromosome"/>
</dbReference>
<evidence type="ECO:0000256" key="1">
    <source>
        <dbReference type="SAM" id="MobiDB-lite"/>
    </source>
</evidence>
<protein>
    <submittedName>
        <fullName evidence="4">Peptidase M24 family protein</fullName>
    </submittedName>
</protein>
<dbReference type="EMBL" id="AP012204">
    <property type="protein sequence ID" value="BAK35046.1"/>
    <property type="molecule type" value="Genomic_DNA"/>
</dbReference>
<dbReference type="Pfam" id="PF00557">
    <property type="entry name" value="Peptidase_M24"/>
    <property type="match status" value="1"/>
</dbReference>
<evidence type="ECO:0000313" key="5">
    <source>
        <dbReference type="Proteomes" id="UP000007947"/>
    </source>
</evidence>
<evidence type="ECO:0000259" key="2">
    <source>
        <dbReference type="Pfam" id="PF00557"/>
    </source>
</evidence>
<sequence length="433" mass="48729">MMARILDTARDRGPVEEDSTAPLEPMPLGLDIEARRAEIDERKLGLDRLAKLRAELAKFDYAAALLSDPINIRYATGSRNMAVWTMHAPGRYVFVPVDGPVVLFEYGTPVQMEAQGVFNLATVDEVRPARPWFFFDSGPRVAEKVQWWATEVISLMRQHSGGNNRLAVDRCEPWGAQLLIDAGFRLFDAQAPMELGRAVKTSEELKCLQLSVDVADIGISRMRRALRPGITENQLYAILHETNVAHDGEWVECKLLTSGERTNPWFQECSNRVIQPGDIVAFDTDMVGPYGYLADLSRSWVCPGRKPTAEQRRLYEIAQEQVLFNMDLLKPGLSFQEFADRCWHIPEEFIPNRYAMTLHGSGMVDEYPNLAHVVDWEAKGYDGIFEENMVLSVESYIGEVGGKEGVKLEQQVRITATGAELMSSEPFVDALEI</sequence>
<dbReference type="SUPFAM" id="SSF55920">
    <property type="entry name" value="Creatinase/aminopeptidase"/>
    <property type="match status" value="1"/>
</dbReference>
<dbReference type="InterPro" id="IPR000587">
    <property type="entry name" value="Creatinase_N"/>
</dbReference>
<name>F5XDM3_MICPN</name>
<dbReference type="CDD" id="cd01066">
    <property type="entry name" value="APP_MetAP"/>
    <property type="match status" value="1"/>
</dbReference>
<feature type="domain" description="Peptidase M24" evidence="2">
    <location>
        <begin position="207"/>
        <end position="416"/>
    </location>
</feature>
<dbReference type="eggNOG" id="COG0006">
    <property type="taxonomic scope" value="Bacteria"/>
</dbReference>
<feature type="region of interest" description="Disordered" evidence="1">
    <location>
        <begin position="1"/>
        <end position="26"/>
    </location>
</feature>